<dbReference type="KEGG" id="pchm:VFPPC_16566"/>
<reference evidence="2 3" key="1">
    <citation type="journal article" date="2016" name="PLoS Pathog.">
        <title>Biosynthesis of antibiotic leucinostatins in bio-control fungus Purpureocillium lilacinum and their inhibition on phytophthora revealed by genome mining.</title>
        <authorList>
            <person name="Wang G."/>
            <person name="Liu Z."/>
            <person name="Lin R."/>
            <person name="Li E."/>
            <person name="Mao Z."/>
            <person name="Ling J."/>
            <person name="Yang Y."/>
            <person name="Yin W.B."/>
            <person name="Xie B."/>
        </authorList>
    </citation>
    <scope>NUCLEOTIDE SEQUENCE [LARGE SCALE GENOMIC DNA]</scope>
    <source>
        <strain evidence="2">170</strain>
    </source>
</reference>
<evidence type="ECO:0000313" key="2">
    <source>
        <dbReference type="EMBL" id="OAQ61848.1"/>
    </source>
</evidence>
<dbReference type="GeneID" id="28858313"/>
<accession>A0A179F8U6</accession>
<feature type="compositionally biased region" description="Polar residues" evidence="1">
    <location>
        <begin position="407"/>
        <end position="423"/>
    </location>
</feature>
<comment type="caution">
    <text evidence="2">The sequence shown here is derived from an EMBL/GenBank/DDBJ whole genome shotgun (WGS) entry which is preliminary data.</text>
</comment>
<feature type="compositionally biased region" description="Polar residues" evidence="1">
    <location>
        <begin position="351"/>
        <end position="365"/>
    </location>
</feature>
<feature type="compositionally biased region" description="Polar residues" evidence="1">
    <location>
        <begin position="372"/>
        <end position="396"/>
    </location>
</feature>
<name>A0A179F8U6_METCM</name>
<evidence type="ECO:0000256" key="1">
    <source>
        <dbReference type="SAM" id="MobiDB-lite"/>
    </source>
</evidence>
<protein>
    <submittedName>
        <fullName evidence="2">Uncharacterized protein</fullName>
    </submittedName>
</protein>
<dbReference type="AlphaFoldDB" id="A0A179F8U6"/>
<dbReference type="EMBL" id="LSBJ02000007">
    <property type="protein sequence ID" value="OAQ61848.1"/>
    <property type="molecule type" value="Genomic_DNA"/>
</dbReference>
<dbReference type="RefSeq" id="XP_018139552.1">
    <property type="nucleotide sequence ID" value="XM_018294319.1"/>
</dbReference>
<gene>
    <name evidence="2" type="ORF">VFPPC_16566</name>
</gene>
<dbReference type="OrthoDB" id="4868352at2759"/>
<feature type="compositionally biased region" description="Polar residues" evidence="1">
    <location>
        <begin position="501"/>
        <end position="513"/>
    </location>
</feature>
<feature type="region of interest" description="Disordered" evidence="1">
    <location>
        <begin position="350"/>
        <end position="516"/>
    </location>
</feature>
<feature type="compositionally biased region" description="Low complexity" evidence="1">
    <location>
        <begin position="477"/>
        <end position="495"/>
    </location>
</feature>
<sequence>MRESEGWQSQNISEVARLRNENAELQSRLDRSLASLMKLQGGAEHITGGDIKKRFEKLYSAIQDWVAEIELDLLRHSRNFRDAFHEIVLSENHHKLLLDLGIRERDKAKSVHSTWDRNSRDFAKINWLGQLDTSINVVLSRLIWCRLYSDIFKVNYPLGLHNSVTKGLDYVIEAIEGDSDGKPTQESILRANKWRSEAMVALVSTKMVKADKASQMQNVRRRLLEELSQKPISLDSEILERHFPALEASVLVPAAELQQFIACSPIEYDITESDDFRLQISTEEGRLQGCALKDIVKWRDTDPSQAFSGVFCSLFPGIDQVGMEEKDYLPLVKPILLVFDTEASHQIHELAQTQDLKQSKTQRSPTRGDKSLQPTSPAISSRISTTKHLQNPQHASQPGKREDTRSDASSSGSRWNKFASNFKPNKMSEESPNQNRRSQFNHHGSGDKSSKKLPPREQNEKAKRLRRTKTAPATTNPTHKSGSSSPTSFTSPSISREPSAHPQSQKIPAQSCKNAVGVDVPPIDTSVSRSSIGHRAHFTRSHSEDACADDLMEVQSRLQMKGDNREEFITVEPDGAPIQHFGVAMSNVVRTSGMDPNVLEQFRLE</sequence>
<organism evidence="2 3">
    <name type="scientific">Pochonia chlamydosporia 170</name>
    <dbReference type="NCBI Taxonomy" id="1380566"/>
    <lineage>
        <taxon>Eukaryota</taxon>
        <taxon>Fungi</taxon>
        <taxon>Dikarya</taxon>
        <taxon>Ascomycota</taxon>
        <taxon>Pezizomycotina</taxon>
        <taxon>Sordariomycetes</taxon>
        <taxon>Hypocreomycetidae</taxon>
        <taxon>Hypocreales</taxon>
        <taxon>Clavicipitaceae</taxon>
        <taxon>Pochonia</taxon>
    </lineage>
</organism>
<keyword evidence="3" id="KW-1185">Reference proteome</keyword>
<evidence type="ECO:0000313" key="3">
    <source>
        <dbReference type="Proteomes" id="UP000078397"/>
    </source>
</evidence>
<proteinExistence type="predicted"/>
<dbReference type="Proteomes" id="UP000078397">
    <property type="component" value="Unassembled WGS sequence"/>
</dbReference>
<feature type="compositionally biased region" description="Polar residues" evidence="1">
    <location>
        <begin position="430"/>
        <end position="442"/>
    </location>
</feature>
<feature type="compositionally biased region" description="Basic and acidic residues" evidence="1">
    <location>
        <begin position="444"/>
        <end position="462"/>
    </location>
</feature>